<feature type="domain" description="Methyltransferase type 11" evidence="4">
    <location>
        <begin position="54"/>
        <end position="145"/>
    </location>
</feature>
<dbReference type="Gene3D" id="3.40.50.150">
    <property type="entry name" value="Vaccinia Virus protein VP39"/>
    <property type="match status" value="1"/>
</dbReference>
<dbReference type="InterPro" id="IPR029063">
    <property type="entry name" value="SAM-dependent_MTases_sf"/>
</dbReference>
<dbReference type="SUPFAM" id="SSF53335">
    <property type="entry name" value="S-adenosyl-L-methionine-dependent methyltransferases"/>
    <property type="match status" value="1"/>
</dbReference>
<evidence type="ECO:0000256" key="3">
    <source>
        <dbReference type="ARBA" id="ARBA00022679"/>
    </source>
</evidence>
<name>A0A0C3GMW2_OIDMZ</name>
<dbReference type="InParanoid" id="A0A0C3GMW2"/>
<evidence type="ECO:0000256" key="2">
    <source>
        <dbReference type="ARBA" id="ARBA00022603"/>
    </source>
</evidence>
<comment type="similarity">
    <text evidence="1">Belongs to the methyltransferase superfamily.</text>
</comment>
<dbReference type="GO" id="GO:0008757">
    <property type="term" value="F:S-adenosylmethionine-dependent methyltransferase activity"/>
    <property type="evidence" value="ECO:0007669"/>
    <property type="project" value="InterPro"/>
</dbReference>
<dbReference type="PANTHER" id="PTHR44942">
    <property type="entry name" value="METHYLTRANSF_11 DOMAIN-CONTAINING PROTEIN"/>
    <property type="match status" value="1"/>
</dbReference>
<dbReference type="GO" id="GO:0032259">
    <property type="term" value="P:methylation"/>
    <property type="evidence" value="ECO:0007669"/>
    <property type="project" value="UniProtKB-KW"/>
</dbReference>
<evidence type="ECO:0000313" key="5">
    <source>
        <dbReference type="EMBL" id="KIM92899.1"/>
    </source>
</evidence>
<dbReference type="InterPro" id="IPR013216">
    <property type="entry name" value="Methyltransf_11"/>
</dbReference>
<dbReference type="Proteomes" id="UP000054321">
    <property type="component" value="Unassembled WGS sequence"/>
</dbReference>
<keyword evidence="3" id="KW-0808">Transferase</keyword>
<sequence>MTFRAPDSNDKIFARDEAFWNNYLKGRPKPPQSLFDRIYTYHEQHGGKFGTAHDVGAGNGPYSAQLRSRFDHVIVSDIVAENVQFAESRLGTEGFSYRAAKVEEADDIAEGSVDLVFATNVLHFVDQNVALEAISKQLRPGGTFAGAGFGPALFNDAKVQDVWNRISQQGGRVLLKTADQPEQTIRIMKRSQDGYNNAPLDERFFLPGAQRVHLNMGKGGITGLLPLELAGDFDEPVYTGPNDVEVFENEEGWSFDWTLEEFKEHFGSFPHSKEDPAAFVELWNELDELLKNKSRLDGVFPAKLILATRR</sequence>
<dbReference type="HOGENOM" id="CLU_049344_0_1_1"/>
<protein>
    <recommendedName>
        <fullName evidence="4">Methyltransferase type 11 domain-containing protein</fullName>
    </recommendedName>
</protein>
<dbReference type="AlphaFoldDB" id="A0A0C3GMW2"/>
<dbReference type="CDD" id="cd02440">
    <property type="entry name" value="AdoMet_MTases"/>
    <property type="match status" value="1"/>
</dbReference>
<evidence type="ECO:0000259" key="4">
    <source>
        <dbReference type="Pfam" id="PF08241"/>
    </source>
</evidence>
<proteinExistence type="inferred from homology"/>
<evidence type="ECO:0000256" key="1">
    <source>
        <dbReference type="ARBA" id="ARBA00008361"/>
    </source>
</evidence>
<keyword evidence="2" id="KW-0489">Methyltransferase</keyword>
<dbReference type="STRING" id="913774.A0A0C3GMW2"/>
<gene>
    <name evidence="5" type="ORF">OIDMADRAFT_173692</name>
</gene>
<dbReference type="PANTHER" id="PTHR44942:SF4">
    <property type="entry name" value="METHYLTRANSFERASE TYPE 11 DOMAIN-CONTAINING PROTEIN"/>
    <property type="match status" value="1"/>
</dbReference>
<reference evidence="5 6" key="1">
    <citation type="submission" date="2014-04" db="EMBL/GenBank/DDBJ databases">
        <authorList>
            <consortium name="DOE Joint Genome Institute"/>
            <person name="Kuo A."/>
            <person name="Martino E."/>
            <person name="Perotto S."/>
            <person name="Kohler A."/>
            <person name="Nagy L.G."/>
            <person name="Floudas D."/>
            <person name="Copeland A."/>
            <person name="Barry K.W."/>
            <person name="Cichocki N."/>
            <person name="Veneault-Fourrey C."/>
            <person name="LaButti K."/>
            <person name="Lindquist E.A."/>
            <person name="Lipzen A."/>
            <person name="Lundell T."/>
            <person name="Morin E."/>
            <person name="Murat C."/>
            <person name="Sun H."/>
            <person name="Tunlid A."/>
            <person name="Henrissat B."/>
            <person name="Grigoriev I.V."/>
            <person name="Hibbett D.S."/>
            <person name="Martin F."/>
            <person name="Nordberg H.P."/>
            <person name="Cantor M.N."/>
            <person name="Hua S.X."/>
        </authorList>
    </citation>
    <scope>NUCLEOTIDE SEQUENCE [LARGE SCALE GENOMIC DNA]</scope>
    <source>
        <strain evidence="5 6">Zn</strain>
    </source>
</reference>
<keyword evidence="6" id="KW-1185">Reference proteome</keyword>
<evidence type="ECO:0000313" key="6">
    <source>
        <dbReference type="Proteomes" id="UP000054321"/>
    </source>
</evidence>
<organism evidence="5 6">
    <name type="scientific">Oidiodendron maius (strain Zn)</name>
    <dbReference type="NCBI Taxonomy" id="913774"/>
    <lineage>
        <taxon>Eukaryota</taxon>
        <taxon>Fungi</taxon>
        <taxon>Dikarya</taxon>
        <taxon>Ascomycota</taxon>
        <taxon>Pezizomycotina</taxon>
        <taxon>Leotiomycetes</taxon>
        <taxon>Leotiomycetes incertae sedis</taxon>
        <taxon>Myxotrichaceae</taxon>
        <taxon>Oidiodendron</taxon>
    </lineage>
</organism>
<accession>A0A0C3GMW2</accession>
<dbReference type="Pfam" id="PF08241">
    <property type="entry name" value="Methyltransf_11"/>
    <property type="match status" value="1"/>
</dbReference>
<dbReference type="OrthoDB" id="10027013at2759"/>
<reference evidence="6" key="2">
    <citation type="submission" date="2015-01" db="EMBL/GenBank/DDBJ databases">
        <title>Evolutionary Origins and Diversification of the Mycorrhizal Mutualists.</title>
        <authorList>
            <consortium name="DOE Joint Genome Institute"/>
            <consortium name="Mycorrhizal Genomics Consortium"/>
            <person name="Kohler A."/>
            <person name="Kuo A."/>
            <person name="Nagy L.G."/>
            <person name="Floudas D."/>
            <person name="Copeland A."/>
            <person name="Barry K.W."/>
            <person name="Cichocki N."/>
            <person name="Veneault-Fourrey C."/>
            <person name="LaButti K."/>
            <person name="Lindquist E.A."/>
            <person name="Lipzen A."/>
            <person name="Lundell T."/>
            <person name="Morin E."/>
            <person name="Murat C."/>
            <person name="Riley R."/>
            <person name="Ohm R."/>
            <person name="Sun H."/>
            <person name="Tunlid A."/>
            <person name="Henrissat B."/>
            <person name="Grigoriev I.V."/>
            <person name="Hibbett D.S."/>
            <person name="Martin F."/>
        </authorList>
    </citation>
    <scope>NUCLEOTIDE SEQUENCE [LARGE SCALE GENOMIC DNA]</scope>
    <source>
        <strain evidence="6">Zn</strain>
    </source>
</reference>
<dbReference type="InterPro" id="IPR051052">
    <property type="entry name" value="Diverse_substrate_MTase"/>
</dbReference>
<dbReference type="EMBL" id="KN832903">
    <property type="protein sequence ID" value="KIM92899.1"/>
    <property type="molecule type" value="Genomic_DNA"/>
</dbReference>